<organism evidence="1 2">
    <name type="scientific">Protopolystoma xenopodis</name>
    <dbReference type="NCBI Taxonomy" id="117903"/>
    <lineage>
        <taxon>Eukaryota</taxon>
        <taxon>Metazoa</taxon>
        <taxon>Spiralia</taxon>
        <taxon>Lophotrochozoa</taxon>
        <taxon>Platyhelminthes</taxon>
        <taxon>Monogenea</taxon>
        <taxon>Polyopisthocotylea</taxon>
        <taxon>Polystomatidea</taxon>
        <taxon>Polystomatidae</taxon>
        <taxon>Protopolystoma</taxon>
    </lineage>
</organism>
<sequence length="69" mass="7720">MKHISSLSSKTDSKPSSAILLSPLVTFYKHHNPNPSRRAMVCFCHEVCVTDYSNCVCRPTDSPDFVSFV</sequence>
<keyword evidence="2" id="KW-1185">Reference proteome</keyword>
<gene>
    <name evidence="1" type="ORF">PXEA_LOCUS35659</name>
</gene>
<dbReference type="AlphaFoldDB" id="A0A448XQA3"/>
<reference evidence="1" key="1">
    <citation type="submission" date="2018-11" db="EMBL/GenBank/DDBJ databases">
        <authorList>
            <consortium name="Pathogen Informatics"/>
        </authorList>
    </citation>
    <scope>NUCLEOTIDE SEQUENCE</scope>
</reference>
<comment type="caution">
    <text evidence="1">The sequence shown here is derived from an EMBL/GenBank/DDBJ whole genome shotgun (WGS) entry which is preliminary data.</text>
</comment>
<dbReference type="Proteomes" id="UP000784294">
    <property type="component" value="Unassembled WGS sequence"/>
</dbReference>
<evidence type="ECO:0000313" key="1">
    <source>
        <dbReference type="EMBL" id="VEL42219.1"/>
    </source>
</evidence>
<protein>
    <submittedName>
        <fullName evidence="1">Uncharacterized protein</fullName>
    </submittedName>
</protein>
<evidence type="ECO:0000313" key="2">
    <source>
        <dbReference type="Proteomes" id="UP000784294"/>
    </source>
</evidence>
<dbReference type="EMBL" id="CAAALY010273177">
    <property type="protein sequence ID" value="VEL42219.1"/>
    <property type="molecule type" value="Genomic_DNA"/>
</dbReference>
<name>A0A448XQA3_9PLAT</name>
<accession>A0A448XQA3</accession>
<proteinExistence type="predicted"/>